<dbReference type="EMBL" id="SSND01000001">
    <property type="protein sequence ID" value="THD85249.1"/>
    <property type="molecule type" value="Genomic_DNA"/>
</dbReference>
<feature type="binding site" evidence="10">
    <location>
        <position position="72"/>
    </location>
    <ligand>
        <name>Zn(2+)</name>
        <dbReference type="ChEBI" id="CHEBI:29105"/>
        <label>1</label>
    </ligand>
</feature>
<accession>A0A4S3MRU7</accession>
<dbReference type="NCBIfam" id="TIGR02386">
    <property type="entry name" value="rpoC_TIGR"/>
    <property type="match status" value="1"/>
</dbReference>
<evidence type="ECO:0000256" key="8">
    <source>
        <dbReference type="ARBA" id="ARBA00023163"/>
    </source>
</evidence>
<proteinExistence type="inferred from homology"/>
<dbReference type="FunFam" id="4.10.860.120:FF:000001">
    <property type="entry name" value="DNA-directed RNA polymerase subunit beta"/>
    <property type="match status" value="1"/>
</dbReference>
<dbReference type="SMART" id="SM00663">
    <property type="entry name" value="RPOLA_N"/>
    <property type="match status" value="1"/>
</dbReference>
<feature type="binding site" evidence="10">
    <location>
        <position position="463"/>
    </location>
    <ligand>
        <name>Mg(2+)</name>
        <dbReference type="ChEBI" id="CHEBI:18420"/>
    </ligand>
</feature>
<keyword evidence="8 10" id="KW-0804">Transcription</keyword>
<dbReference type="Gene3D" id="1.10.40.90">
    <property type="match status" value="1"/>
</dbReference>
<dbReference type="CDD" id="cd01609">
    <property type="entry name" value="RNAP_beta'_N"/>
    <property type="match status" value="1"/>
</dbReference>
<evidence type="ECO:0000256" key="1">
    <source>
        <dbReference type="ARBA" id="ARBA00006460"/>
    </source>
</evidence>
<feature type="binding site" evidence="10">
    <location>
        <position position="892"/>
    </location>
    <ligand>
        <name>Zn(2+)</name>
        <dbReference type="ChEBI" id="CHEBI:29105"/>
        <label>2</label>
    </ligand>
</feature>
<evidence type="ECO:0000256" key="4">
    <source>
        <dbReference type="ARBA" id="ARBA00022695"/>
    </source>
</evidence>
<dbReference type="InterPro" id="IPR007066">
    <property type="entry name" value="RNA_pol_Rpb1_3"/>
</dbReference>
<dbReference type="Gene3D" id="1.10.132.30">
    <property type="match status" value="1"/>
</dbReference>
<dbReference type="InterPro" id="IPR000722">
    <property type="entry name" value="RNA_pol_asu"/>
</dbReference>
<feature type="binding site" evidence="10">
    <location>
        <position position="87"/>
    </location>
    <ligand>
        <name>Zn(2+)</name>
        <dbReference type="ChEBI" id="CHEBI:29105"/>
        <label>1</label>
    </ligand>
</feature>
<evidence type="ECO:0000256" key="2">
    <source>
        <dbReference type="ARBA" id="ARBA00022478"/>
    </source>
</evidence>
<evidence type="ECO:0000256" key="7">
    <source>
        <dbReference type="ARBA" id="ARBA00022842"/>
    </source>
</evidence>
<dbReference type="InterPro" id="IPR006592">
    <property type="entry name" value="RNA_pol_N"/>
</dbReference>
<dbReference type="PANTHER" id="PTHR19376:SF54">
    <property type="entry name" value="DNA-DIRECTED RNA POLYMERASE SUBUNIT BETA"/>
    <property type="match status" value="1"/>
</dbReference>
<feature type="binding site" evidence="10">
    <location>
        <position position="90"/>
    </location>
    <ligand>
        <name>Zn(2+)</name>
        <dbReference type="ChEBI" id="CHEBI:29105"/>
        <label>1</label>
    </ligand>
</feature>
<dbReference type="Pfam" id="PF00623">
    <property type="entry name" value="RNA_pol_Rpb1_2"/>
    <property type="match status" value="1"/>
</dbReference>
<comment type="cofactor">
    <cofactor evidence="10">
        <name>Zn(2+)</name>
        <dbReference type="ChEBI" id="CHEBI:29105"/>
    </cofactor>
    <text evidence="10">Binds 2 Zn(2+) ions per subunit.</text>
</comment>
<keyword evidence="4 10" id="KW-0548">Nucleotidyltransferase</keyword>
<evidence type="ECO:0000256" key="9">
    <source>
        <dbReference type="ARBA" id="ARBA00048552"/>
    </source>
</evidence>
<dbReference type="Pfam" id="PF05000">
    <property type="entry name" value="RNA_pol_Rpb1_4"/>
    <property type="match status" value="1"/>
</dbReference>
<sequence>MNQELTTNPFNPLASVKTFDEIKISLASPERILSWSYGEIKKPETINYRTFKPERDGLFCARIFGPIKDYECLCGKYKRMKYRGVVCEKCGVEVTLQKVRRERMGHIELAAPVAHIWFLKSLPSRIGLMLDMTLRDLERILYFENYVVIEPGLTDLTYGQLMSEEEYLDAQDQYGADAFTANIGAEAIREMLAAIDLESTADQLREDLKEATGELKPKKIIKRLKIVESFLESGNRPEWMVLTVLPVIPPELRPLVPLDGGRFATSDLNDLYRRVINRNNRLKRLIELRAPDIIVRNEKRMLQEAVDALFDNGRRGRVITGTNKRPLKSLSDMLKGKQGRFRQNLLGKRVDFSGRSVIVTGPELKLHQCGLPKKMALELFKPFIYSRLEAKGLSSTVKQAKKLVEKERPEVWDILDEVIREHPVLLNRAPTLHRLGIQAFEPILIEGKAIQLHPLVCSAFNADFDGDQMAVHVPLSLEAQLEARVLMMSTNNVLSPANGSPIIVPSQDMVLGLYYVTMERKGMVGEGKIFRDIEEVEHALSAGEVHLHARITARIKQIDNEGNEVWQRVETTPGRLRLGNLLPLNAKAPFDLVNRLLRKKDVQNVIDTVYRYCGQKESVIFCDQIMGLGFREAFRAGISFGKDDMLIPDNKWDIVNEVRDQVAGFEQQYMDGLITQGEKYNKVVDAWSKCSDKVTEAMMETISAKRFDDGGAEKEPNSVYMMAHSGARGSVTQMKQLGGMRGLMAKPSGEIIETPIISNFKEGLTVLEYFNSTHGARKGLADTALKTANSGYLTRRLVDVAQDCIIRMHDCGTDRAINAETAVNDGEVVLPLAERVLGRVAADDITVPGTDEVIVARGELIDERRADAIQAAGVQHARIRSPLTCEAEEGVCAMCYGRDLARGTLVNIGEAVGIIAAQSIGEPGTQLTMRTFHMGGVAQGGQQSFLEASQEGKVEFRNPNLLENVSGEQIVMGRNMQIAIIDENGAERAVHKVLYGAKVHVKDGQAVKRGAKLFEWDPYTLPIIAEKGGVAKFVDLISGISVREETDDATGMTQKIVSDWRSAPKGNELKPEVIIMDPATGEPVRGDNGNPITYPMSVDAILSVEDGQDIRPGDVVARIPREGAKTKDITGGLPRVAELFEARRPKDHAIIAEMDGYVRFGKDYKNKRRITVEPVDETLTPVEYMIPKGKHIPVQEGDFVQKGDYIMDGNPAPHDILRIMGVEALANYMIDEVQDVYRLQGVKINDKHIEVIVRQMLQKFEILDSGDTTLLKGEQVEKIELDEENAKARARGMREATAEPVLLGITKASLQTRSFISAASFQETTRVLTEASVQGKRDKLVGLKENVIVGRLIPAGTGGATSRIKKIASDRDHTVIEQRRAEAESAAALSAPSFDVVEDAEIDSGLVETIESRDE</sequence>
<comment type="similarity">
    <text evidence="1 10 11">Belongs to the RNA polymerase beta' chain family.</text>
</comment>
<dbReference type="OrthoDB" id="9815296at2"/>
<dbReference type="InterPro" id="IPR007080">
    <property type="entry name" value="RNA_pol_Rpb1_1"/>
</dbReference>
<dbReference type="Proteomes" id="UP000309450">
    <property type="component" value="Unassembled WGS sequence"/>
</dbReference>
<dbReference type="Gene3D" id="1.10.1790.20">
    <property type="match status" value="1"/>
</dbReference>
<name>A0A4S3MRU7_9RHOB</name>
<dbReference type="SUPFAM" id="SSF64484">
    <property type="entry name" value="beta and beta-prime subunits of DNA dependent RNA-polymerase"/>
    <property type="match status" value="1"/>
</dbReference>
<feature type="binding site" evidence="10">
    <location>
        <position position="885"/>
    </location>
    <ligand>
        <name>Zn(2+)</name>
        <dbReference type="ChEBI" id="CHEBI:29105"/>
        <label>2</label>
    </ligand>
</feature>
<reference evidence="13 14" key="1">
    <citation type="submission" date="2019-04" db="EMBL/GenBank/DDBJ databases">
        <title>Draft genome sequence of Gemmobacter aestuarii sp. nov.</title>
        <authorList>
            <person name="Hameed A."/>
            <person name="Lin S.-Y."/>
            <person name="Shahina M."/>
            <person name="Lai W.-A."/>
            <person name="Young C.-C."/>
        </authorList>
    </citation>
    <scope>NUCLEOTIDE SEQUENCE [LARGE SCALE GENOMIC DNA]</scope>
    <source>
        <strain evidence="13 14">CC-PW-75</strain>
    </source>
</reference>
<comment type="catalytic activity">
    <reaction evidence="9 10 11">
        <text>RNA(n) + a ribonucleoside 5'-triphosphate = RNA(n+1) + diphosphate</text>
        <dbReference type="Rhea" id="RHEA:21248"/>
        <dbReference type="Rhea" id="RHEA-COMP:14527"/>
        <dbReference type="Rhea" id="RHEA-COMP:17342"/>
        <dbReference type="ChEBI" id="CHEBI:33019"/>
        <dbReference type="ChEBI" id="CHEBI:61557"/>
        <dbReference type="ChEBI" id="CHEBI:140395"/>
        <dbReference type="EC" id="2.7.7.6"/>
    </reaction>
</comment>
<dbReference type="Gene3D" id="2.40.40.20">
    <property type="match status" value="1"/>
</dbReference>
<dbReference type="Gene3D" id="1.10.274.100">
    <property type="entry name" value="RNA polymerase Rpb1, domain 3"/>
    <property type="match status" value="2"/>
</dbReference>
<keyword evidence="6 10" id="KW-0862">Zinc</keyword>
<evidence type="ECO:0000313" key="14">
    <source>
        <dbReference type="Proteomes" id="UP000309450"/>
    </source>
</evidence>
<comment type="caution">
    <text evidence="13">The sequence shown here is derived from an EMBL/GenBank/DDBJ whole genome shotgun (WGS) entry which is preliminary data.</text>
</comment>
<evidence type="ECO:0000256" key="3">
    <source>
        <dbReference type="ARBA" id="ARBA00022679"/>
    </source>
</evidence>
<evidence type="ECO:0000313" key="13">
    <source>
        <dbReference type="EMBL" id="THD85249.1"/>
    </source>
</evidence>
<keyword evidence="5 10" id="KW-0479">Metal-binding</keyword>
<dbReference type="HAMAP" id="MF_01322">
    <property type="entry name" value="RNApol_bact_RpoC"/>
    <property type="match status" value="1"/>
</dbReference>
<dbReference type="Pfam" id="PF04983">
    <property type="entry name" value="RNA_pol_Rpb1_3"/>
    <property type="match status" value="1"/>
</dbReference>
<evidence type="ECO:0000256" key="10">
    <source>
        <dbReference type="HAMAP-Rule" id="MF_01322"/>
    </source>
</evidence>
<dbReference type="InterPro" id="IPR012754">
    <property type="entry name" value="DNA-dir_RpoC_beta_prime_bact"/>
</dbReference>
<dbReference type="RefSeq" id="WP_136393623.1">
    <property type="nucleotide sequence ID" value="NZ_SSND01000001.1"/>
</dbReference>
<dbReference type="GO" id="GO:0003677">
    <property type="term" value="F:DNA binding"/>
    <property type="evidence" value="ECO:0007669"/>
    <property type="project" value="UniProtKB-UniRule"/>
</dbReference>
<dbReference type="Pfam" id="PF04997">
    <property type="entry name" value="RNA_pol_Rpb1_1"/>
    <property type="match status" value="1"/>
</dbReference>
<keyword evidence="14" id="KW-1185">Reference proteome</keyword>
<dbReference type="Pfam" id="PF04998">
    <property type="entry name" value="RNA_pol_Rpb1_5"/>
    <property type="match status" value="1"/>
</dbReference>
<dbReference type="InterPro" id="IPR007081">
    <property type="entry name" value="RNA_pol_Rpb1_5"/>
</dbReference>
<dbReference type="Gene3D" id="2.40.50.100">
    <property type="match status" value="3"/>
</dbReference>
<dbReference type="PANTHER" id="PTHR19376">
    <property type="entry name" value="DNA-DIRECTED RNA POLYMERASE"/>
    <property type="match status" value="1"/>
</dbReference>
<dbReference type="InterPro" id="IPR044893">
    <property type="entry name" value="RNA_pol_Rpb1_clamp_domain"/>
</dbReference>
<comment type="subunit">
    <text evidence="10">The RNAP catalytic core consists of 2 alpha, 1 beta, 1 beta' and 1 omega subunit. When a sigma factor is associated with the core the holoenzyme is formed, which can initiate transcription.</text>
</comment>
<keyword evidence="2 10" id="KW-0240">DNA-directed RNA polymerase</keyword>
<gene>
    <name evidence="10 13" type="primary">rpoC</name>
    <name evidence="13" type="ORF">E7811_05955</name>
</gene>
<dbReference type="Gene3D" id="4.10.860.120">
    <property type="entry name" value="RNA polymerase II, clamp domain"/>
    <property type="match status" value="1"/>
</dbReference>
<dbReference type="EC" id="2.7.7.6" evidence="10"/>
<keyword evidence="7 10" id="KW-0460">Magnesium</keyword>
<dbReference type="GO" id="GO:0000428">
    <property type="term" value="C:DNA-directed RNA polymerase complex"/>
    <property type="evidence" value="ECO:0007669"/>
    <property type="project" value="UniProtKB-KW"/>
</dbReference>
<feature type="binding site" evidence="10">
    <location>
        <position position="811"/>
    </location>
    <ligand>
        <name>Zn(2+)</name>
        <dbReference type="ChEBI" id="CHEBI:29105"/>
        <label>2</label>
    </ligand>
</feature>
<dbReference type="GO" id="GO:0003899">
    <property type="term" value="F:DNA-directed RNA polymerase activity"/>
    <property type="evidence" value="ECO:0007669"/>
    <property type="project" value="UniProtKB-UniRule"/>
</dbReference>
<feature type="binding site" evidence="10">
    <location>
        <position position="467"/>
    </location>
    <ligand>
        <name>Mg(2+)</name>
        <dbReference type="ChEBI" id="CHEBI:18420"/>
    </ligand>
</feature>
<evidence type="ECO:0000256" key="5">
    <source>
        <dbReference type="ARBA" id="ARBA00022723"/>
    </source>
</evidence>
<dbReference type="InterPro" id="IPR038120">
    <property type="entry name" value="Rpb1_funnel_sf"/>
</dbReference>
<dbReference type="InterPro" id="IPR007083">
    <property type="entry name" value="RNA_pol_Rpb1_4"/>
</dbReference>
<dbReference type="CDD" id="cd02655">
    <property type="entry name" value="RNAP_beta'_C"/>
    <property type="match status" value="1"/>
</dbReference>
<comment type="cofactor">
    <cofactor evidence="10">
        <name>Mg(2+)</name>
        <dbReference type="ChEBI" id="CHEBI:18420"/>
    </cofactor>
    <text evidence="10">Binds 1 Mg(2+) ion per subunit.</text>
</comment>
<comment type="function">
    <text evidence="10 11">DNA-dependent RNA polymerase catalyzes the transcription of DNA into RNA using the four ribonucleoside triphosphates as substrates.</text>
</comment>
<organism evidence="13 14">
    <name type="scientific">Aliigemmobacter aestuarii</name>
    <dbReference type="NCBI Taxonomy" id="1445661"/>
    <lineage>
        <taxon>Bacteria</taxon>
        <taxon>Pseudomonadati</taxon>
        <taxon>Pseudomonadota</taxon>
        <taxon>Alphaproteobacteria</taxon>
        <taxon>Rhodobacterales</taxon>
        <taxon>Paracoccaceae</taxon>
        <taxon>Aliigemmobacter</taxon>
    </lineage>
</organism>
<keyword evidence="3 10" id="KW-0808">Transferase</keyword>
<evidence type="ECO:0000256" key="11">
    <source>
        <dbReference type="RuleBase" id="RU004279"/>
    </source>
</evidence>
<feature type="domain" description="RNA polymerase N-terminal" evidence="12">
    <location>
        <begin position="238"/>
        <end position="517"/>
    </location>
</feature>
<dbReference type="InterPro" id="IPR042102">
    <property type="entry name" value="RNA_pol_Rpb1_3_sf"/>
</dbReference>
<feature type="binding site" evidence="10">
    <location>
        <position position="895"/>
    </location>
    <ligand>
        <name>Zn(2+)</name>
        <dbReference type="ChEBI" id="CHEBI:29105"/>
        <label>2</label>
    </ligand>
</feature>
<evidence type="ECO:0000256" key="6">
    <source>
        <dbReference type="ARBA" id="ARBA00022833"/>
    </source>
</evidence>
<protein>
    <recommendedName>
        <fullName evidence="10">DNA-directed RNA polymerase subunit beta'</fullName>
        <shortName evidence="10">RNAP subunit beta'</shortName>
        <ecNumber evidence="10">2.7.7.6</ecNumber>
    </recommendedName>
    <alternativeName>
        <fullName evidence="10">RNA polymerase subunit beta'</fullName>
    </alternativeName>
    <alternativeName>
        <fullName evidence="10">Transcriptase subunit beta'</fullName>
    </alternativeName>
</protein>
<dbReference type="InterPro" id="IPR045867">
    <property type="entry name" value="DNA-dir_RpoC_beta_prime"/>
</dbReference>
<dbReference type="GO" id="GO:0006351">
    <property type="term" value="P:DNA-templated transcription"/>
    <property type="evidence" value="ECO:0007669"/>
    <property type="project" value="UniProtKB-UniRule"/>
</dbReference>
<dbReference type="GO" id="GO:0000287">
    <property type="term" value="F:magnesium ion binding"/>
    <property type="evidence" value="ECO:0007669"/>
    <property type="project" value="UniProtKB-UniRule"/>
</dbReference>
<feature type="binding site" evidence="10">
    <location>
        <position position="74"/>
    </location>
    <ligand>
        <name>Zn(2+)</name>
        <dbReference type="ChEBI" id="CHEBI:29105"/>
        <label>1</label>
    </ligand>
</feature>
<dbReference type="Gene3D" id="1.10.150.390">
    <property type="match status" value="1"/>
</dbReference>
<evidence type="ECO:0000259" key="12">
    <source>
        <dbReference type="SMART" id="SM00663"/>
    </source>
</evidence>
<feature type="binding site" evidence="10">
    <location>
        <position position="465"/>
    </location>
    <ligand>
        <name>Mg(2+)</name>
        <dbReference type="ChEBI" id="CHEBI:18420"/>
    </ligand>
</feature>
<dbReference type="GO" id="GO:0008270">
    <property type="term" value="F:zinc ion binding"/>
    <property type="evidence" value="ECO:0007669"/>
    <property type="project" value="UniProtKB-UniRule"/>
</dbReference>